<reference evidence="2 3" key="1">
    <citation type="submission" date="2017-09" db="EMBL/GenBank/DDBJ databases">
        <authorList>
            <person name="Ehlers B."/>
            <person name="Leendertz F.H."/>
        </authorList>
    </citation>
    <scope>NUCLEOTIDE SEQUENCE [LARGE SCALE GENOMIC DNA]</scope>
    <source>
        <strain evidence="2 3">USBA 140</strain>
    </source>
</reference>
<proteinExistence type="predicted"/>
<dbReference type="Proteomes" id="UP000219621">
    <property type="component" value="Unassembled WGS sequence"/>
</dbReference>
<evidence type="ECO:0000313" key="3">
    <source>
        <dbReference type="Proteomes" id="UP000219621"/>
    </source>
</evidence>
<sequence>MVEPVPAAYGAVTAYLTVADAAAALDWYAKVLGAEELMRMDFGDGRIGHGEMRLGDRIVMLSGEFPEMGARSPQHYGGSPVGLLLYVPDVDALAARAVEAGASLASPVETQFYGDRMGTMIDPFGHKWFIATHVEDVPPEEMERRAAAWRTEQAAKG</sequence>
<name>A0A286GYM7_9PROT</name>
<accession>A0A286GYM7</accession>
<feature type="domain" description="VOC" evidence="1">
    <location>
        <begin position="8"/>
        <end position="133"/>
    </location>
</feature>
<dbReference type="InterPro" id="IPR037523">
    <property type="entry name" value="VOC_core"/>
</dbReference>
<evidence type="ECO:0000313" key="2">
    <source>
        <dbReference type="EMBL" id="SOE00591.1"/>
    </source>
</evidence>
<dbReference type="InterPro" id="IPR029068">
    <property type="entry name" value="Glyas_Bleomycin-R_OHBP_Dase"/>
</dbReference>
<dbReference type="Pfam" id="PF00903">
    <property type="entry name" value="Glyoxalase"/>
    <property type="match status" value="1"/>
</dbReference>
<protein>
    <submittedName>
        <fullName evidence="2">PhnB protein</fullName>
    </submittedName>
</protein>
<dbReference type="OrthoDB" id="9795306at2"/>
<dbReference type="SUPFAM" id="SSF54593">
    <property type="entry name" value="Glyoxalase/Bleomycin resistance protein/Dihydroxybiphenyl dioxygenase"/>
    <property type="match status" value="1"/>
</dbReference>
<dbReference type="PROSITE" id="PS51819">
    <property type="entry name" value="VOC"/>
    <property type="match status" value="1"/>
</dbReference>
<dbReference type="CDD" id="cd07246">
    <property type="entry name" value="VOC_like"/>
    <property type="match status" value="1"/>
</dbReference>
<dbReference type="PANTHER" id="PTHR34109">
    <property type="entry name" value="BNAUNNG04460D PROTEIN-RELATED"/>
    <property type="match status" value="1"/>
</dbReference>
<gene>
    <name evidence="2" type="ORF">SAMN05421508_11352</name>
</gene>
<dbReference type="PANTHER" id="PTHR34109:SF1">
    <property type="entry name" value="VOC DOMAIN-CONTAINING PROTEIN"/>
    <property type="match status" value="1"/>
</dbReference>
<dbReference type="EMBL" id="OCNJ01000013">
    <property type="protein sequence ID" value="SOE00591.1"/>
    <property type="molecule type" value="Genomic_DNA"/>
</dbReference>
<evidence type="ECO:0000259" key="1">
    <source>
        <dbReference type="PROSITE" id="PS51819"/>
    </source>
</evidence>
<dbReference type="AlphaFoldDB" id="A0A286GYM7"/>
<keyword evidence="3" id="KW-1185">Reference proteome</keyword>
<dbReference type="Gene3D" id="3.30.720.120">
    <property type="match status" value="1"/>
</dbReference>
<organism evidence="2 3">
    <name type="scientific">Caenispirillum bisanense</name>
    <dbReference type="NCBI Taxonomy" id="414052"/>
    <lineage>
        <taxon>Bacteria</taxon>
        <taxon>Pseudomonadati</taxon>
        <taxon>Pseudomonadota</taxon>
        <taxon>Alphaproteobacteria</taxon>
        <taxon>Rhodospirillales</taxon>
        <taxon>Novispirillaceae</taxon>
        <taxon>Caenispirillum</taxon>
    </lineage>
</organism>
<dbReference type="InterPro" id="IPR004360">
    <property type="entry name" value="Glyas_Fos-R_dOase_dom"/>
</dbReference>
<dbReference type="RefSeq" id="WP_097281283.1">
    <property type="nucleotide sequence ID" value="NZ_OCNJ01000013.1"/>
</dbReference>
<dbReference type="Gene3D" id="3.30.720.110">
    <property type="match status" value="1"/>
</dbReference>